<name>A0A9D7K0H0_9PROT</name>
<sequence>MALIIGALSLVVVAVSAYLRLDAAGLGCVDWPACYGRILSQDLQPLHYGFPRLLHRFAASAALVLTCVLVWRCLRPQPLLPAARHAVLLLLLMLALSALGFFSADPRRALVGFLNIIGGLGLVTFSWRVAMAAASSAAYRGGHEGVAKVVLLRVGVFALTITVVLGAWIGATYSASACLTLPLCEANASLSADALRVMDPLVKLTAAGVPGEAGGALLHLLHRGFALTVLLTLGWAAAANLKQSATRPSAVAVLGFLVAVAGLGGAAVMSGLSLLLVVGHGVVAALLLAAVAALLRHQRK</sequence>
<evidence type="ECO:0000256" key="7">
    <source>
        <dbReference type="ARBA" id="ARBA00023004"/>
    </source>
</evidence>
<comment type="subcellular location">
    <subcellularLocation>
        <location evidence="1">Membrane</location>
        <topology evidence="1">Multi-pass membrane protein</topology>
    </subcellularLocation>
</comment>
<feature type="transmembrane region" description="Helical" evidence="12">
    <location>
        <begin position="220"/>
        <end position="238"/>
    </location>
</feature>
<keyword evidence="8" id="KW-0350">Heme biosynthesis</keyword>
<evidence type="ECO:0000256" key="11">
    <source>
        <dbReference type="ARBA" id="ARBA00023444"/>
    </source>
</evidence>
<feature type="transmembrane region" description="Helical" evidence="12">
    <location>
        <begin position="150"/>
        <end position="171"/>
    </location>
</feature>
<keyword evidence="4" id="KW-0479">Metal-binding</keyword>
<feature type="transmembrane region" description="Helical" evidence="12">
    <location>
        <begin position="250"/>
        <end position="268"/>
    </location>
</feature>
<dbReference type="PANTHER" id="PTHR35457">
    <property type="entry name" value="HEME A SYNTHASE"/>
    <property type="match status" value="1"/>
</dbReference>
<evidence type="ECO:0000256" key="5">
    <source>
        <dbReference type="ARBA" id="ARBA00022989"/>
    </source>
</evidence>
<evidence type="ECO:0000313" key="13">
    <source>
        <dbReference type="EMBL" id="MBK8523223.1"/>
    </source>
</evidence>
<keyword evidence="6" id="KW-0560">Oxidoreductase</keyword>
<evidence type="ECO:0000256" key="2">
    <source>
        <dbReference type="ARBA" id="ARBA00022475"/>
    </source>
</evidence>
<dbReference type="Proteomes" id="UP000886689">
    <property type="component" value="Unassembled WGS sequence"/>
</dbReference>
<dbReference type="Pfam" id="PF02628">
    <property type="entry name" value="COX15-CtaA"/>
    <property type="match status" value="1"/>
</dbReference>
<dbReference type="InterPro" id="IPR003780">
    <property type="entry name" value="COX15/CtaA_fam"/>
</dbReference>
<evidence type="ECO:0000256" key="10">
    <source>
        <dbReference type="ARBA" id="ARBA00023157"/>
    </source>
</evidence>
<feature type="transmembrane region" description="Helical" evidence="12">
    <location>
        <begin position="110"/>
        <end position="130"/>
    </location>
</feature>
<dbReference type="EMBL" id="JADJUC010000002">
    <property type="protein sequence ID" value="MBK8523223.1"/>
    <property type="molecule type" value="Genomic_DNA"/>
</dbReference>
<comment type="pathway">
    <text evidence="11">Porphyrin-containing compound metabolism.</text>
</comment>
<gene>
    <name evidence="13" type="ORF">IPL58_03305</name>
</gene>
<keyword evidence="5 12" id="KW-1133">Transmembrane helix</keyword>
<dbReference type="GO" id="GO:0016491">
    <property type="term" value="F:oxidoreductase activity"/>
    <property type="evidence" value="ECO:0007669"/>
    <property type="project" value="UniProtKB-KW"/>
</dbReference>
<reference evidence="13" key="1">
    <citation type="submission" date="2020-10" db="EMBL/GenBank/DDBJ databases">
        <title>Connecting structure to function with the recovery of over 1000 high-quality activated sludge metagenome-assembled genomes encoding full-length rRNA genes using long-read sequencing.</title>
        <authorList>
            <person name="Singleton C.M."/>
            <person name="Petriglieri F."/>
            <person name="Kristensen J.M."/>
            <person name="Kirkegaard R.H."/>
            <person name="Michaelsen T.Y."/>
            <person name="Andersen M.H."/>
            <person name="Karst S.M."/>
            <person name="Dueholm M.S."/>
            <person name="Nielsen P.H."/>
            <person name="Albertsen M."/>
        </authorList>
    </citation>
    <scope>NUCLEOTIDE SEQUENCE</scope>
    <source>
        <strain evidence="13">Hirt_18-Q3-R61-65_BATAC.395</strain>
    </source>
</reference>
<dbReference type="GO" id="GO:0006784">
    <property type="term" value="P:heme A biosynthetic process"/>
    <property type="evidence" value="ECO:0007669"/>
    <property type="project" value="InterPro"/>
</dbReference>
<keyword evidence="7" id="KW-0408">Iron</keyword>
<proteinExistence type="predicted"/>
<evidence type="ECO:0000313" key="14">
    <source>
        <dbReference type="Proteomes" id="UP000886689"/>
    </source>
</evidence>
<keyword evidence="9 12" id="KW-0472">Membrane</keyword>
<feature type="transmembrane region" description="Helical" evidence="12">
    <location>
        <begin position="86"/>
        <end position="104"/>
    </location>
</feature>
<comment type="caution">
    <text evidence="13">The sequence shown here is derived from an EMBL/GenBank/DDBJ whole genome shotgun (WGS) entry which is preliminary data.</text>
</comment>
<accession>A0A9D7K0H0</accession>
<organism evidence="13 14">
    <name type="scientific">Candidatus Proximibacter danicus</name>
    <dbReference type="NCBI Taxonomy" id="2954365"/>
    <lineage>
        <taxon>Bacteria</taxon>
        <taxon>Pseudomonadati</taxon>
        <taxon>Pseudomonadota</taxon>
        <taxon>Betaproteobacteria</taxon>
        <taxon>Candidatus Proximibacter</taxon>
    </lineage>
</organism>
<evidence type="ECO:0000256" key="12">
    <source>
        <dbReference type="SAM" id="Phobius"/>
    </source>
</evidence>
<dbReference type="GO" id="GO:0016020">
    <property type="term" value="C:membrane"/>
    <property type="evidence" value="ECO:0007669"/>
    <property type="project" value="UniProtKB-SubCell"/>
</dbReference>
<keyword evidence="10" id="KW-1015">Disulfide bond</keyword>
<evidence type="ECO:0000256" key="3">
    <source>
        <dbReference type="ARBA" id="ARBA00022692"/>
    </source>
</evidence>
<dbReference type="PANTHER" id="PTHR35457:SF1">
    <property type="entry name" value="HEME A SYNTHASE"/>
    <property type="match status" value="1"/>
</dbReference>
<evidence type="ECO:0000256" key="1">
    <source>
        <dbReference type="ARBA" id="ARBA00004141"/>
    </source>
</evidence>
<feature type="transmembrane region" description="Helical" evidence="12">
    <location>
        <begin position="274"/>
        <end position="295"/>
    </location>
</feature>
<keyword evidence="3 12" id="KW-0812">Transmembrane</keyword>
<evidence type="ECO:0000256" key="9">
    <source>
        <dbReference type="ARBA" id="ARBA00023136"/>
    </source>
</evidence>
<evidence type="ECO:0000256" key="8">
    <source>
        <dbReference type="ARBA" id="ARBA00023133"/>
    </source>
</evidence>
<dbReference type="GO" id="GO:0046872">
    <property type="term" value="F:metal ion binding"/>
    <property type="evidence" value="ECO:0007669"/>
    <property type="project" value="UniProtKB-KW"/>
</dbReference>
<evidence type="ECO:0000256" key="4">
    <source>
        <dbReference type="ARBA" id="ARBA00022723"/>
    </source>
</evidence>
<dbReference type="AlphaFoldDB" id="A0A9D7K0H0"/>
<protein>
    <submittedName>
        <fullName evidence="13">COX15/CtaA family protein</fullName>
    </submittedName>
</protein>
<keyword evidence="2" id="KW-1003">Cell membrane</keyword>
<feature type="transmembrane region" description="Helical" evidence="12">
    <location>
        <begin position="53"/>
        <end position="74"/>
    </location>
</feature>
<evidence type="ECO:0000256" key="6">
    <source>
        <dbReference type="ARBA" id="ARBA00023002"/>
    </source>
</evidence>
<dbReference type="InterPro" id="IPR050450">
    <property type="entry name" value="COX15/CtaA_HemeA_synthase"/>
</dbReference>